<evidence type="ECO:0000256" key="1">
    <source>
        <dbReference type="SAM" id="Phobius"/>
    </source>
</evidence>
<feature type="transmembrane region" description="Helical" evidence="1">
    <location>
        <begin position="42"/>
        <end position="64"/>
    </location>
</feature>
<organism evidence="2 3">
    <name type="scientific">Longimycelium tulufanense</name>
    <dbReference type="NCBI Taxonomy" id="907463"/>
    <lineage>
        <taxon>Bacteria</taxon>
        <taxon>Bacillati</taxon>
        <taxon>Actinomycetota</taxon>
        <taxon>Actinomycetes</taxon>
        <taxon>Pseudonocardiales</taxon>
        <taxon>Pseudonocardiaceae</taxon>
        <taxon>Longimycelium</taxon>
    </lineage>
</organism>
<comment type="caution">
    <text evidence="2">The sequence shown here is derived from an EMBL/GenBank/DDBJ whole genome shotgun (WGS) entry which is preliminary data.</text>
</comment>
<reference evidence="2" key="2">
    <citation type="submission" date="2020-09" db="EMBL/GenBank/DDBJ databases">
        <authorList>
            <person name="Sun Q."/>
            <person name="Zhou Y."/>
        </authorList>
    </citation>
    <scope>NUCLEOTIDE SEQUENCE</scope>
    <source>
        <strain evidence="2">CGMCC 4.5737</strain>
    </source>
</reference>
<keyword evidence="1" id="KW-0472">Membrane</keyword>
<dbReference type="Proteomes" id="UP000637578">
    <property type="component" value="Unassembled WGS sequence"/>
</dbReference>
<accession>A0A8J3CKC2</accession>
<dbReference type="EMBL" id="BMMK01000035">
    <property type="protein sequence ID" value="GGM75936.1"/>
    <property type="molecule type" value="Genomic_DNA"/>
</dbReference>
<protein>
    <submittedName>
        <fullName evidence="2">Uncharacterized protein</fullName>
    </submittedName>
</protein>
<dbReference type="AlphaFoldDB" id="A0A8J3CKC2"/>
<reference evidence="2" key="1">
    <citation type="journal article" date="2014" name="Int. J. Syst. Evol. Microbiol.">
        <title>Complete genome sequence of Corynebacterium casei LMG S-19264T (=DSM 44701T), isolated from a smear-ripened cheese.</title>
        <authorList>
            <consortium name="US DOE Joint Genome Institute (JGI-PGF)"/>
            <person name="Walter F."/>
            <person name="Albersmeier A."/>
            <person name="Kalinowski J."/>
            <person name="Ruckert C."/>
        </authorList>
    </citation>
    <scope>NUCLEOTIDE SEQUENCE</scope>
    <source>
        <strain evidence="2">CGMCC 4.5737</strain>
    </source>
</reference>
<keyword evidence="1" id="KW-1133">Transmembrane helix</keyword>
<gene>
    <name evidence="2" type="ORF">GCM10012275_53340</name>
</gene>
<evidence type="ECO:0000313" key="2">
    <source>
        <dbReference type="EMBL" id="GGM75936.1"/>
    </source>
</evidence>
<keyword evidence="3" id="KW-1185">Reference proteome</keyword>
<evidence type="ECO:0000313" key="3">
    <source>
        <dbReference type="Proteomes" id="UP000637578"/>
    </source>
</evidence>
<sequence length="72" mass="7646">MRRTRAARRLPFLLTGVAVLAGLVLAKNAAGTPDMGSGLDARMLGAAALPLLLATALLLLIWLVRLVRRGRD</sequence>
<proteinExistence type="predicted"/>
<keyword evidence="1" id="KW-0812">Transmembrane</keyword>
<dbReference type="RefSeq" id="WP_189061173.1">
    <property type="nucleotide sequence ID" value="NZ_BMMK01000035.1"/>
</dbReference>
<name>A0A8J3CKC2_9PSEU</name>